<keyword evidence="6" id="KW-0472">Membrane</keyword>
<feature type="compositionally biased region" description="Basic residues" evidence="8">
    <location>
        <begin position="274"/>
        <end position="290"/>
    </location>
</feature>
<gene>
    <name evidence="11" type="primary">LOC120258642</name>
</gene>
<dbReference type="Pfam" id="PF00023">
    <property type="entry name" value="Ank"/>
    <property type="match status" value="1"/>
</dbReference>
<dbReference type="Pfam" id="PF13962">
    <property type="entry name" value="PGG"/>
    <property type="match status" value="1"/>
</dbReference>
<keyword evidence="2" id="KW-0812">Transmembrane</keyword>
<dbReference type="PROSITE" id="PS50297">
    <property type="entry name" value="ANK_REP_REGION"/>
    <property type="match status" value="1"/>
</dbReference>
<dbReference type="Pfam" id="PF12796">
    <property type="entry name" value="Ank_2"/>
    <property type="match status" value="1"/>
</dbReference>
<accession>A0AB40B4G0</accession>
<feature type="domain" description="PGG" evidence="9">
    <location>
        <begin position="301"/>
        <end position="321"/>
    </location>
</feature>
<keyword evidence="4" id="KW-1133">Transmembrane helix</keyword>
<dbReference type="RefSeq" id="XP_039122029.1">
    <property type="nucleotide sequence ID" value="XM_039266095.1"/>
</dbReference>
<dbReference type="Proteomes" id="UP001515500">
    <property type="component" value="Chromosome 1"/>
</dbReference>
<reference evidence="10" key="1">
    <citation type="submission" date="2025-05" db="UniProtKB">
        <authorList>
            <consortium name="RefSeq"/>
        </authorList>
    </citation>
    <scope>NUCLEOTIDE SEQUENCE [LARGE SCALE GENOMIC DNA]</scope>
</reference>
<evidence type="ECO:0000256" key="1">
    <source>
        <dbReference type="ARBA" id="ARBA00004141"/>
    </source>
</evidence>
<reference evidence="11" key="2">
    <citation type="submission" date="2025-08" db="UniProtKB">
        <authorList>
            <consortium name="RefSeq"/>
        </authorList>
    </citation>
    <scope>IDENTIFICATION</scope>
</reference>
<evidence type="ECO:0000313" key="11">
    <source>
        <dbReference type="RefSeq" id="XP_039122029.1"/>
    </source>
</evidence>
<evidence type="ECO:0000259" key="9">
    <source>
        <dbReference type="Pfam" id="PF13962"/>
    </source>
</evidence>
<protein>
    <submittedName>
        <fullName evidence="11">Uncharacterized protein LOC120258642</fullName>
    </submittedName>
</protein>
<dbReference type="PANTHER" id="PTHR24186:SF38">
    <property type="entry name" value="ANKYRIN REPEAT FAMILY PROTEIN"/>
    <property type="match status" value="1"/>
</dbReference>
<dbReference type="Gene3D" id="1.25.40.20">
    <property type="entry name" value="Ankyrin repeat-containing domain"/>
    <property type="match status" value="1"/>
</dbReference>
<keyword evidence="3" id="KW-0677">Repeat</keyword>
<dbReference type="GeneID" id="120258642"/>
<evidence type="ECO:0000256" key="2">
    <source>
        <dbReference type="ARBA" id="ARBA00022692"/>
    </source>
</evidence>
<dbReference type="InterPro" id="IPR026961">
    <property type="entry name" value="PGG_dom"/>
</dbReference>
<proteinExistence type="predicted"/>
<feature type="compositionally biased region" description="Low complexity" evidence="8">
    <location>
        <begin position="249"/>
        <end position="273"/>
    </location>
</feature>
<dbReference type="InterPro" id="IPR036770">
    <property type="entry name" value="Ankyrin_rpt-contain_sf"/>
</dbReference>
<dbReference type="SMART" id="SM00248">
    <property type="entry name" value="ANK"/>
    <property type="match status" value="4"/>
</dbReference>
<dbReference type="GO" id="GO:0005886">
    <property type="term" value="C:plasma membrane"/>
    <property type="evidence" value="ECO:0007669"/>
    <property type="project" value="TreeGrafter"/>
</dbReference>
<evidence type="ECO:0000256" key="4">
    <source>
        <dbReference type="ARBA" id="ARBA00022989"/>
    </source>
</evidence>
<dbReference type="PANTHER" id="PTHR24186">
    <property type="entry name" value="PROTEIN PHOSPHATASE 1 REGULATORY SUBUNIT"/>
    <property type="match status" value="1"/>
</dbReference>
<keyword evidence="5 7" id="KW-0040">ANK repeat</keyword>
<feature type="repeat" description="ANK" evidence="7">
    <location>
        <begin position="96"/>
        <end position="118"/>
    </location>
</feature>
<evidence type="ECO:0000256" key="7">
    <source>
        <dbReference type="PROSITE-ProRule" id="PRU00023"/>
    </source>
</evidence>
<evidence type="ECO:0000256" key="3">
    <source>
        <dbReference type="ARBA" id="ARBA00022737"/>
    </source>
</evidence>
<evidence type="ECO:0000313" key="10">
    <source>
        <dbReference type="Proteomes" id="UP001515500"/>
    </source>
</evidence>
<comment type="subcellular location">
    <subcellularLocation>
        <location evidence="1">Membrane</location>
        <topology evidence="1">Multi-pass membrane protein</topology>
    </subcellularLocation>
</comment>
<evidence type="ECO:0000256" key="8">
    <source>
        <dbReference type="SAM" id="MobiDB-lite"/>
    </source>
</evidence>
<evidence type="ECO:0000256" key="5">
    <source>
        <dbReference type="ARBA" id="ARBA00023043"/>
    </source>
</evidence>
<dbReference type="SUPFAM" id="SSF48403">
    <property type="entry name" value="Ankyrin repeat"/>
    <property type="match status" value="1"/>
</dbReference>
<dbReference type="InterPro" id="IPR002110">
    <property type="entry name" value="Ankyrin_rpt"/>
</dbReference>
<dbReference type="PROSITE" id="PS50088">
    <property type="entry name" value="ANK_REPEAT"/>
    <property type="match status" value="1"/>
</dbReference>
<name>A0AB40B4G0_DIOCR</name>
<feature type="region of interest" description="Disordered" evidence="8">
    <location>
        <begin position="234"/>
        <end position="294"/>
    </location>
</feature>
<sequence length="364" mass="40285">MDPRLEEACYTANLGMLHSLLREEKLLLHRLSSSSSNTASIDNPLHIAASLGYADIANELIIKNPRGLPALHLHLKIIKLLISNVGSHFCSLKDKNGKLAIHIAAMKGRIDILEELIQVCPQSARAVTYQRESFLNLAAQFNSIETLEFLVRKLEVDDDINELLNLKDHKGNTILHHSVARRQLQSVKLLLSKEERVEVNAMNHMGLTALDVLLDSPREHGDLTLGEVIRAAGGKMASEVDPHQPSLQTNTSISNEPSTTSTTSTTTTTTTRSWRQRRSYSKLQQKGKKQNKVEDNYTPGQLMVVATLIATITFQSGLNPPVPDSKRAKLEEPISKIKRSLEFLSTKDVELGVSSEHTSSLGDI</sequence>
<organism evidence="10 11">
    <name type="scientific">Dioscorea cayennensis subsp. rotundata</name>
    <name type="common">White Guinea yam</name>
    <name type="synonym">Dioscorea rotundata</name>
    <dbReference type="NCBI Taxonomy" id="55577"/>
    <lineage>
        <taxon>Eukaryota</taxon>
        <taxon>Viridiplantae</taxon>
        <taxon>Streptophyta</taxon>
        <taxon>Embryophyta</taxon>
        <taxon>Tracheophyta</taxon>
        <taxon>Spermatophyta</taxon>
        <taxon>Magnoliopsida</taxon>
        <taxon>Liliopsida</taxon>
        <taxon>Dioscoreales</taxon>
        <taxon>Dioscoreaceae</taxon>
        <taxon>Dioscorea</taxon>
    </lineage>
</organism>
<keyword evidence="10" id="KW-1185">Reference proteome</keyword>
<evidence type="ECO:0000256" key="6">
    <source>
        <dbReference type="ARBA" id="ARBA00023136"/>
    </source>
</evidence>
<dbReference type="AlphaFoldDB" id="A0AB40B4G0"/>